<gene>
    <name evidence="1" type="ORF">HMPREF0402_02522</name>
</gene>
<dbReference type="BioCyc" id="FSP457404-HMP:GTSQ-2548-MONOMER"/>
<organism evidence="1 2">
    <name type="scientific">Fusobacterium ulcerans 12-1B</name>
    <dbReference type="NCBI Taxonomy" id="457404"/>
    <lineage>
        <taxon>Bacteria</taxon>
        <taxon>Fusobacteriati</taxon>
        <taxon>Fusobacteriota</taxon>
        <taxon>Fusobacteriia</taxon>
        <taxon>Fusobacteriales</taxon>
        <taxon>Fusobacteriaceae</taxon>
        <taxon>Fusobacterium</taxon>
    </lineage>
</organism>
<dbReference type="Proteomes" id="UP000003233">
    <property type="component" value="Unassembled WGS sequence"/>
</dbReference>
<evidence type="ECO:0000313" key="1">
    <source>
        <dbReference type="EMBL" id="EHO79783.1"/>
    </source>
</evidence>
<dbReference type="AlphaFoldDB" id="H1PVS9"/>
<comment type="caution">
    <text evidence="1">The sequence shown here is derived from an EMBL/GenBank/DDBJ whole genome shotgun (WGS) entry which is preliminary data.</text>
</comment>
<accession>H1PVS9</accession>
<evidence type="ECO:0000313" key="2">
    <source>
        <dbReference type="Proteomes" id="UP000003233"/>
    </source>
</evidence>
<reference evidence="1 2" key="1">
    <citation type="submission" date="2012-07" db="EMBL/GenBank/DDBJ databases">
        <title>The Genome Sequence of Fusobacterium ulcerans 12_1B.</title>
        <authorList>
            <consortium name="The Broad Institute Genome Sequencing Platform"/>
            <person name="Earl A."/>
            <person name="Ward D."/>
            <person name="Feldgarden M."/>
            <person name="Gevers D."/>
            <person name="Strauss J."/>
            <person name="Ambrose C.E."/>
            <person name="Allen-Vercoe E."/>
            <person name="Walker B."/>
            <person name="Young S.K."/>
            <person name="Zeng Q."/>
            <person name="Gargeya S."/>
            <person name="Fitzgerald M."/>
            <person name="Haas B."/>
            <person name="Abouelleil A."/>
            <person name="Alvarado L."/>
            <person name="Arachchi H.M."/>
            <person name="Berlin A.M."/>
            <person name="Chapman S.B."/>
            <person name="Goldberg J."/>
            <person name="Griggs A."/>
            <person name="Gujja S."/>
            <person name="Hansen M."/>
            <person name="Howarth C."/>
            <person name="Imamovic A."/>
            <person name="Larimer J."/>
            <person name="McCowen C."/>
            <person name="Montmayeur A."/>
            <person name="Murphy C."/>
            <person name="Neiman D."/>
            <person name="Pearson M."/>
            <person name="Priest M."/>
            <person name="Roberts A."/>
            <person name="Saif S."/>
            <person name="Shea T."/>
            <person name="Sisk P."/>
            <person name="Sykes S."/>
            <person name="Wortman J."/>
            <person name="Nusbaum C."/>
            <person name="Birren B."/>
        </authorList>
    </citation>
    <scope>NUCLEOTIDE SEQUENCE [LARGE SCALE GENOMIC DNA]</scope>
    <source>
        <strain evidence="1 2">12_1B</strain>
    </source>
</reference>
<keyword evidence="2" id="KW-1185">Reference proteome</keyword>
<name>H1PVS9_9FUSO</name>
<dbReference type="EMBL" id="AGWJ02000023">
    <property type="protein sequence ID" value="EHO79783.1"/>
    <property type="molecule type" value="Genomic_DNA"/>
</dbReference>
<dbReference type="HOGENOM" id="CLU_3080231_0_0_0"/>
<proteinExistence type="predicted"/>
<dbReference type="RefSeq" id="WP_008698254.1">
    <property type="nucleotide sequence ID" value="NZ_KE161009.1"/>
</dbReference>
<protein>
    <submittedName>
        <fullName evidence="1">Uncharacterized protein</fullName>
    </submittedName>
</protein>
<sequence length="52" mass="6485">MPRINFKEIDEISEEIMKLLEERGIRYEEFQMVVELLVLKTKHKEDYTINRW</sequence>
<dbReference type="PATRIC" id="fig|457404.5.peg.2629"/>